<accession>A0ACB8FL03</accession>
<dbReference type="Proteomes" id="UP000827872">
    <property type="component" value="Linkage Group LG04"/>
</dbReference>
<organism evidence="1 2">
    <name type="scientific">Sphaerodactylus townsendi</name>
    <dbReference type="NCBI Taxonomy" id="933632"/>
    <lineage>
        <taxon>Eukaryota</taxon>
        <taxon>Metazoa</taxon>
        <taxon>Chordata</taxon>
        <taxon>Craniata</taxon>
        <taxon>Vertebrata</taxon>
        <taxon>Euteleostomi</taxon>
        <taxon>Lepidosauria</taxon>
        <taxon>Squamata</taxon>
        <taxon>Bifurcata</taxon>
        <taxon>Gekkota</taxon>
        <taxon>Sphaerodactylidae</taxon>
        <taxon>Sphaerodactylus</taxon>
    </lineage>
</organism>
<reference evidence="1" key="1">
    <citation type="submission" date="2021-08" db="EMBL/GenBank/DDBJ databases">
        <title>The first chromosome-level gecko genome reveals the dynamic sex chromosomes of Neotropical dwarf geckos (Sphaerodactylidae: Sphaerodactylus).</title>
        <authorList>
            <person name="Pinto B.J."/>
            <person name="Keating S.E."/>
            <person name="Gamble T."/>
        </authorList>
    </citation>
    <scope>NUCLEOTIDE SEQUENCE</scope>
    <source>
        <strain evidence="1">TG3544</strain>
    </source>
</reference>
<keyword evidence="2" id="KW-1185">Reference proteome</keyword>
<sequence length="557" mass="60474">MEGRKELEAEIRPLKKEEEGGAAAAAAAVGGERAGPAKKAAGRLSRWRTAAFFLSLFLCLAVVFAFSFIIPCPVRPVSQRTWNAAFAGAAAYKFLEVQDVDGDRVQDVLFAFRASEGSHNSSSSNTSQSCSEGGFPPPCAFIAAVSGTNGSTLWEEPVAEDLQFMDCSFKYGNSQGCLVVGKPASLAAVDLKTGKTVWRVTNNLGMNSTALSPLLIIPDVSGDGVLDLLVFAAVGEEIQSSFYSGKTGEAIGSGGSLPLPGRRGHLMQVTKTGAHYVLFYTVNALYGYSLKQLFTMAAGSGSHEGTSLKEDPQWQAAIDKTTHNVPLLRTGEIRSLMKVPGKSGTDLLLVRSAMLELLDGQRLDTLWSSVVMPPILSQPVLGSFTPDEVDIVIESQVTTKRKKLQIVEGSYGSIKWEMDLLWRVGTPAPSTLPTADHRSVFLFWGDYQQGDNGTASEEASQNLYLFHPSLPNVLLWMNNSTESIVAFQAVLFERSRHACYVLLTGPQTASNPGLVVLSKQKLKEDIANSHVIWLNQLTQDTEQNVRDRFLRMRYHSP</sequence>
<gene>
    <name evidence="1" type="ORF">K3G42_030444</name>
</gene>
<proteinExistence type="predicted"/>
<protein>
    <submittedName>
        <fullName evidence="1">Uncharacterized protein</fullName>
    </submittedName>
</protein>
<evidence type="ECO:0000313" key="2">
    <source>
        <dbReference type="Proteomes" id="UP000827872"/>
    </source>
</evidence>
<comment type="caution">
    <text evidence="1">The sequence shown here is derived from an EMBL/GenBank/DDBJ whole genome shotgun (WGS) entry which is preliminary data.</text>
</comment>
<name>A0ACB8FL03_9SAUR</name>
<dbReference type="EMBL" id="CM037617">
    <property type="protein sequence ID" value="KAH8005590.1"/>
    <property type="molecule type" value="Genomic_DNA"/>
</dbReference>
<evidence type="ECO:0000313" key="1">
    <source>
        <dbReference type="EMBL" id="KAH8005590.1"/>
    </source>
</evidence>